<sequence length="134" mass="14704">MLIVPKGSKETYAFLDNGSDFTLLSCVAADTLGIEGPVTRIRVTSLVGTTCKTTSEVNFAVPSLDGEHQLQVEKVYTLESLPIQAAYDLPETMSCWPHVKGIHFQKIQNNTVDLLIGTNTPEAHWVEDQRIGNS</sequence>
<reference evidence="1 2" key="2">
    <citation type="submission" date="2018-11" db="EMBL/GenBank/DDBJ databases">
        <authorList>
            <consortium name="Pathogen Informatics"/>
        </authorList>
    </citation>
    <scope>NUCLEOTIDE SEQUENCE [LARGE SCALE GENOMIC DNA]</scope>
    <source>
        <strain evidence="1 2">Egypt</strain>
    </source>
</reference>
<dbReference type="PANTHER" id="PTHR47331">
    <property type="entry name" value="PHD-TYPE DOMAIN-CONTAINING PROTEIN"/>
    <property type="match status" value="1"/>
</dbReference>
<dbReference type="Proteomes" id="UP000272942">
    <property type="component" value="Unassembled WGS sequence"/>
</dbReference>
<protein>
    <submittedName>
        <fullName evidence="3">Peptidase A2 domain-containing protein</fullName>
    </submittedName>
</protein>
<evidence type="ECO:0000313" key="2">
    <source>
        <dbReference type="Proteomes" id="UP000272942"/>
    </source>
</evidence>
<gene>
    <name evidence="1" type="ORF">ECPE_LOCUS17245</name>
</gene>
<keyword evidence="2" id="KW-1185">Reference proteome</keyword>
<dbReference type="OrthoDB" id="6283332at2759"/>
<name>A0A183BDF9_9TREM</name>
<reference evidence="3" key="1">
    <citation type="submission" date="2016-06" db="UniProtKB">
        <authorList>
            <consortium name="WormBaseParasite"/>
        </authorList>
    </citation>
    <scope>IDENTIFICATION</scope>
</reference>
<dbReference type="PANTHER" id="PTHR47331:SF1">
    <property type="entry name" value="GAG-LIKE PROTEIN"/>
    <property type="match status" value="1"/>
</dbReference>
<organism evidence="3">
    <name type="scientific">Echinostoma caproni</name>
    <dbReference type="NCBI Taxonomy" id="27848"/>
    <lineage>
        <taxon>Eukaryota</taxon>
        <taxon>Metazoa</taxon>
        <taxon>Spiralia</taxon>
        <taxon>Lophotrochozoa</taxon>
        <taxon>Platyhelminthes</taxon>
        <taxon>Trematoda</taxon>
        <taxon>Digenea</taxon>
        <taxon>Plagiorchiida</taxon>
        <taxon>Echinostomata</taxon>
        <taxon>Echinostomatoidea</taxon>
        <taxon>Echinostomatidae</taxon>
        <taxon>Echinostoma</taxon>
    </lineage>
</organism>
<proteinExistence type="predicted"/>
<dbReference type="AlphaFoldDB" id="A0A183BDF9"/>
<evidence type="ECO:0000313" key="1">
    <source>
        <dbReference type="EMBL" id="VDP94534.1"/>
    </source>
</evidence>
<accession>A0A183BDF9</accession>
<dbReference type="WBParaSite" id="ECPE_0001728901-mRNA-1">
    <property type="protein sequence ID" value="ECPE_0001728901-mRNA-1"/>
    <property type="gene ID" value="ECPE_0001728901"/>
</dbReference>
<dbReference type="EMBL" id="UZAN01068234">
    <property type="protein sequence ID" value="VDP94534.1"/>
    <property type="molecule type" value="Genomic_DNA"/>
</dbReference>
<evidence type="ECO:0000313" key="3">
    <source>
        <dbReference type="WBParaSite" id="ECPE_0001728901-mRNA-1"/>
    </source>
</evidence>